<dbReference type="Proteomes" id="UP000011134">
    <property type="component" value="Unassembled WGS sequence"/>
</dbReference>
<dbReference type="PATRIC" id="fig|1056511.3.peg.4175"/>
<dbReference type="EMBL" id="AMZO01000035">
    <property type="protein sequence ID" value="ELR63791.1"/>
    <property type="molecule type" value="Genomic_DNA"/>
</dbReference>
<proteinExistence type="predicted"/>
<dbReference type="PROSITE" id="PS51257">
    <property type="entry name" value="PROKAR_LIPOPROTEIN"/>
    <property type="match status" value="1"/>
</dbReference>
<reference evidence="1 2" key="1">
    <citation type="submission" date="2012-12" db="EMBL/GenBank/DDBJ databases">
        <title>Genome Assembly of Photobacterium sp. AK15.</title>
        <authorList>
            <person name="Khatri I."/>
            <person name="Vaidya B."/>
            <person name="Srinivas T.N.R."/>
            <person name="Subramanian S."/>
            <person name="Pinnaka A."/>
        </authorList>
    </citation>
    <scope>NUCLEOTIDE SEQUENCE [LARGE SCALE GENOMIC DNA]</scope>
    <source>
        <strain evidence="1 2">AK15</strain>
    </source>
</reference>
<organism evidence="1 2">
    <name type="scientific">Photobacterium marinum</name>
    <dbReference type="NCBI Taxonomy" id="1056511"/>
    <lineage>
        <taxon>Bacteria</taxon>
        <taxon>Pseudomonadati</taxon>
        <taxon>Pseudomonadota</taxon>
        <taxon>Gammaproteobacteria</taxon>
        <taxon>Vibrionales</taxon>
        <taxon>Vibrionaceae</taxon>
        <taxon>Photobacterium</taxon>
    </lineage>
</organism>
<evidence type="ECO:0000313" key="1">
    <source>
        <dbReference type="EMBL" id="ELR63791.1"/>
    </source>
</evidence>
<protein>
    <recommendedName>
        <fullName evidence="3">Lipoprotein</fullName>
    </recommendedName>
</protein>
<sequence length="109" mass="12423">MKRIFSVIILSMLLGACSKSVDQRADEYVDVSFTLCGAKVKAFSQGDDGKIRVVCDNESYFLVKNEETLAYMHELNGAYCHGKGFRTFNERSSYYTFTCMDDKNFNIPK</sequence>
<dbReference type="AlphaFoldDB" id="L8J4Y1"/>
<name>L8J4Y1_9GAMM</name>
<gene>
    <name evidence="1" type="ORF">C942_03250</name>
</gene>
<comment type="caution">
    <text evidence="1">The sequence shown here is derived from an EMBL/GenBank/DDBJ whole genome shotgun (WGS) entry which is preliminary data.</text>
</comment>
<keyword evidence="2" id="KW-1185">Reference proteome</keyword>
<evidence type="ECO:0000313" key="2">
    <source>
        <dbReference type="Proteomes" id="UP000011134"/>
    </source>
</evidence>
<accession>L8J4Y1</accession>
<evidence type="ECO:0008006" key="3">
    <source>
        <dbReference type="Google" id="ProtNLM"/>
    </source>
</evidence>
<dbReference type="RefSeq" id="WP_007469785.1">
    <property type="nucleotide sequence ID" value="NZ_AMZO01000035.1"/>
</dbReference>